<comment type="caution">
    <text evidence="1">The sequence shown here is derived from an EMBL/GenBank/DDBJ whole genome shotgun (WGS) entry which is preliminary data.</text>
</comment>
<dbReference type="RefSeq" id="WP_214156563.1">
    <property type="nucleotide sequence ID" value="NZ_JAHBAY010000005.1"/>
</dbReference>
<proteinExistence type="predicted"/>
<accession>A0ABS5TJ84</accession>
<dbReference type="Proteomes" id="UP001197247">
    <property type="component" value="Unassembled WGS sequence"/>
</dbReference>
<dbReference type="SUPFAM" id="SSF51735">
    <property type="entry name" value="NAD(P)-binding Rossmann-fold domains"/>
    <property type="match status" value="1"/>
</dbReference>
<reference evidence="1 2" key="1">
    <citation type="submission" date="2021-05" db="EMBL/GenBank/DDBJ databases">
        <title>Kineosporia and Streptomyces sp. nov. two new marine actinobacteria isolated from Coral.</title>
        <authorList>
            <person name="Buangrab K."/>
            <person name="Sutthacheep M."/>
            <person name="Yeemin T."/>
            <person name="Harunari E."/>
            <person name="Igarashi Y."/>
            <person name="Kanchanasin P."/>
            <person name="Tanasupawat S."/>
            <person name="Phongsopitanun W."/>
        </authorList>
    </citation>
    <scope>NUCLEOTIDE SEQUENCE [LARGE SCALE GENOMIC DNA]</scope>
    <source>
        <strain evidence="1 2">J2-2</strain>
    </source>
</reference>
<dbReference type="EMBL" id="JAHBAY010000005">
    <property type="protein sequence ID" value="MBT0770276.1"/>
    <property type="molecule type" value="Genomic_DNA"/>
</dbReference>
<evidence type="ECO:0000313" key="2">
    <source>
        <dbReference type="Proteomes" id="UP001197247"/>
    </source>
</evidence>
<gene>
    <name evidence="1" type="ORF">KIH74_15145</name>
</gene>
<evidence type="ECO:0000313" key="1">
    <source>
        <dbReference type="EMBL" id="MBT0770276.1"/>
    </source>
</evidence>
<dbReference type="InterPro" id="IPR036291">
    <property type="entry name" value="NAD(P)-bd_dom_sf"/>
</dbReference>
<organism evidence="1 2">
    <name type="scientific">Kineosporia corallincola</name>
    <dbReference type="NCBI Taxonomy" id="2835133"/>
    <lineage>
        <taxon>Bacteria</taxon>
        <taxon>Bacillati</taxon>
        <taxon>Actinomycetota</taxon>
        <taxon>Actinomycetes</taxon>
        <taxon>Kineosporiales</taxon>
        <taxon>Kineosporiaceae</taxon>
        <taxon>Kineosporia</taxon>
    </lineage>
</organism>
<name>A0ABS5TJ84_9ACTN</name>
<protein>
    <submittedName>
        <fullName evidence="1">Uncharacterized protein</fullName>
    </submittedName>
</protein>
<dbReference type="Gene3D" id="3.40.50.720">
    <property type="entry name" value="NAD(P)-binding Rossmann-like Domain"/>
    <property type="match status" value="1"/>
</dbReference>
<keyword evidence="2" id="KW-1185">Reference proteome</keyword>
<sequence length="157" mass="17370">MRPTRSQVSIVSKTFPCSACFDDLEHERRYSPLRAYADATLLNVLFTLGLQARHGDTGIRPVAFDPGNVATNFASETSSRISRLMYRTPLRRLALISPERGGSHLAFFADGTPGTTWQPGRLHARTKPATRCQTNPQMHDGELVEAVWNRSAAMVGL</sequence>